<dbReference type="GO" id="GO:0016747">
    <property type="term" value="F:acyltransferase activity, transferring groups other than amino-acyl groups"/>
    <property type="evidence" value="ECO:0007669"/>
    <property type="project" value="InterPro"/>
</dbReference>
<proteinExistence type="predicted"/>
<name>A0A1B1KBV7_RHOOP</name>
<evidence type="ECO:0000259" key="1">
    <source>
        <dbReference type="PROSITE" id="PS51186"/>
    </source>
</evidence>
<feature type="domain" description="N-acetyltransferase" evidence="1">
    <location>
        <begin position="47"/>
        <end position="195"/>
    </location>
</feature>
<dbReference type="Proteomes" id="UP000186108">
    <property type="component" value="Chromosome"/>
</dbReference>
<dbReference type="CDD" id="cd04301">
    <property type="entry name" value="NAT_SF"/>
    <property type="match status" value="1"/>
</dbReference>
<organism evidence="2 3">
    <name type="scientific">Rhodococcus opacus</name>
    <name type="common">Nocardia opaca</name>
    <dbReference type="NCBI Taxonomy" id="37919"/>
    <lineage>
        <taxon>Bacteria</taxon>
        <taxon>Bacillati</taxon>
        <taxon>Actinomycetota</taxon>
        <taxon>Actinomycetes</taxon>
        <taxon>Mycobacteriales</taxon>
        <taxon>Nocardiaceae</taxon>
        <taxon>Rhodococcus</taxon>
    </lineage>
</organism>
<gene>
    <name evidence="2" type="ORF">R1CP_27210</name>
</gene>
<dbReference type="SUPFAM" id="SSF55729">
    <property type="entry name" value="Acyl-CoA N-acyltransferases (Nat)"/>
    <property type="match status" value="1"/>
</dbReference>
<dbReference type="Gene3D" id="3.40.630.30">
    <property type="match status" value="1"/>
</dbReference>
<evidence type="ECO:0000313" key="3">
    <source>
        <dbReference type="Proteomes" id="UP000186108"/>
    </source>
</evidence>
<dbReference type="InterPro" id="IPR000182">
    <property type="entry name" value="GNAT_dom"/>
</dbReference>
<dbReference type="EMBL" id="CP009111">
    <property type="protein sequence ID" value="ANS30083.1"/>
    <property type="molecule type" value="Genomic_DNA"/>
</dbReference>
<reference evidence="2 3" key="1">
    <citation type="submission" date="2014-07" db="EMBL/GenBank/DDBJ databases">
        <authorList>
            <person name="Zhang J.E."/>
            <person name="Yang H."/>
            <person name="Guo J."/>
            <person name="Deng Z."/>
            <person name="Luo H."/>
            <person name="Luo M."/>
            <person name="Zhao B."/>
        </authorList>
    </citation>
    <scope>NUCLEOTIDE SEQUENCE [LARGE SCALE GENOMIC DNA]</scope>
    <source>
        <strain evidence="2 3">1CP</strain>
    </source>
</reference>
<dbReference type="PATRIC" id="fig|37919.13.peg.5701"/>
<dbReference type="Pfam" id="PF00583">
    <property type="entry name" value="Acetyltransf_1"/>
    <property type="match status" value="1"/>
</dbReference>
<dbReference type="AlphaFoldDB" id="A0A1B1KBV7"/>
<evidence type="ECO:0000313" key="2">
    <source>
        <dbReference type="EMBL" id="ANS30083.1"/>
    </source>
</evidence>
<sequence>MLRKFIRPETSHGHNWRTLSVHRYRPDNGRRQKSVVGAGPSMHSVRMLIRRENPGDIDAVAAVHRQAFDGDAPLEVGLVTRLRSSHAWVPQLSLVAEVAGSVAGHVCLTRATVDSTDVLALGPIGVLPGLQRDGVGSALMHAALGGADARDEPLVALLGHLDYYPRFGFVSGTSVGIEPDQPSWSSHFQVRLLARWDPSMSGTFRYAAPFYDL</sequence>
<dbReference type="PROSITE" id="PS51186">
    <property type="entry name" value="GNAT"/>
    <property type="match status" value="1"/>
</dbReference>
<protein>
    <recommendedName>
        <fullName evidence="1">N-acetyltransferase domain-containing protein</fullName>
    </recommendedName>
</protein>
<dbReference type="InterPro" id="IPR016181">
    <property type="entry name" value="Acyl_CoA_acyltransferase"/>
</dbReference>
<accession>A0A1B1KBV7</accession>